<feature type="compositionally biased region" description="Basic and acidic residues" evidence="1">
    <location>
        <begin position="355"/>
        <end position="370"/>
    </location>
</feature>
<reference evidence="3" key="1">
    <citation type="submission" date="2022-01" db="EMBL/GenBank/DDBJ databases">
        <title>Antribacter sp. nov., isolated from Guizhou of China.</title>
        <authorList>
            <person name="Chengliang C."/>
            <person name="Ya Z."/>
        </authorList>
    </citation>
    <scope>NUCLEOTIDE SEQUENCE</scope>
    <source>
        <strain evidence="3">KLBMP 9083</strain>
    </source>
</reference>
<dbReference type="Proteomes" id="UP001165405">
    <property type="component" value="Unassembled WGS sequence"/>
</dbReference>
<evidence type="ECO:0000256" key="1">
    <source>
        <dbReference type="SAM" id="MobiDB-lite"/>
    </source>
</evidence>
<dbReference type="AlphaFoldDB" id="A0AA41U8G1"/>
<organism evidence="3 4">
    <name type="scientific">Antribacter soli</name>
    <dbReference type="NCBI Taxonomy" id="2910976"/>
    <lineage>
        <taxon>Bacteria</taxon>
        <taxon>Bacillati</taxon>
        <taxon>Actinomycetota</taxon>
        <taxon>Actinomycetes</taxon>
        <taxon>Micrococcales</taxon>
        <taxon>Promicromonosporaceae</taxon>
        <taxon>Antribacter</taxon>
    </lineage>
</organism>
<dbReference type="EMBL" id="JAKGSG010000021">
    <property type="protein sequence ID" value="MCF4120452.1"/>
    <property type="molecule type" value="Genomic_DNA"/>
</dbReference>
<accession>A0AA41U8G1</accession>
<evidence type="ECO:0000313" key="4">
    <source>
        <dbReference type="Proteomes" id="UP001165405"/>
    </source>
</evidence>
<sequence length="370" mass="38180">MPKNLVRAAAAALTAGLILTPTAAIADETESLDPVSDAATTADAAVPTGLNPISLTAVCDNGEAFLDYVIEPHPDAETSLATATWKYSYQGQPVGEAHGVYMGAFTGRLPWFDLAPQGDGWVMREYGIPVDDIDLYFSANTAREDDGFTQIEVTVEEPPLDNPCGPPAPLDVVVSPELPAGVQYPITACDAGPEDVPLPKDTEAISYRLDGSNLVATASSGYSFGWYGEVSSKLPWTPRSTAGNYFGYYDVVTALSMPALTPACGDAPTAAAATPTAATPAAAATPTIPMLAETGATVTGASVLAGLLVAAGLALLSSRGGFGRPPGRLASGPTSAEGGYPHGAPAFGACRPRKERWSAGRRDRPLTAHR</sequence>
<feature type="chain" id="PRO_5041204849" evidence="2">
    <location>
        <begin position="27"/>
        <end position="370"/>
    </location>
</feature>
<name>A0AA41U8G1_9MICO</name>
<protein>
    <submittedName>
        <fullName evidence="3">Uncharacterized protein</fullName>
    </submittedName>
</protein>
<dbReference type="RefSeq" id="WP_236088223.1">
    <property type="nucleotide sequence ID" value="NZ_JAKGSG010000021.1"/>
</dbReference>
<feature type="region of interest" description="Disordered" evidence="1">
    <location>
        <begin position="324"/>
        <end position="370"/>
    </location>
</feature>
<feature type="signal peptide" evidence="2">
    <location>
        <begin position="1"/>
        <end position="26"/>
    </location>
</feature>
<proteinExistence type="predicted"/>
<comment type="caution">
    <text evidence="3">The sequence shown here is derived from an EMBL/GenBank/DDBJ whole genome shotgun (WGS) entry which is preliminary data.</text>
</comment>
<evidence type="ECO:0000256" key="2">
    <source>
        <dbReference type="SAM" id="SignalP"/>
    </source>
</evidence>
<keyword evidence="4" id="KW-1185">Reference proteome</keyword>
<gene>
    <name evidence="3" type="ORF">L1785_05615</name>
</gene>
<keyword evidence="2" id="KW-0732">Signal</keyword>
<evidence type="ECO:0000313" key="3">
    <source>
        <dbReference type="EMBL" id="MCF4120452.1"/>
    </source>
</evidence>